<evidence type="ECO:0000313" key="3">
    <source>
        <dbReference type="Proteomes" id="UP000075884"/>
    </source>
</evidence>
<dbReference type="InterPro" id="IPR038948">
    <property type="entry name" value="POLR1D-like"/>
</dbReference>
<dbReference type="EnsemblMetazoa" id="ADIR011430-RA">
    <property type="protein sequence ID" value="ADIR011430-PA"/>
    <property type="gene ID" value="ADIR011430"/>
</dbReference>
<reference evidence="2" key="2">
    <citation type="submission" date="2020-05" db="UniProtKB">
        <authorList>
            <consortium name="EnsemblMetazoa"/>
        </authorList>
    </citation>
    <scope>IDENTIFICATION</scope>
    <source>
        <strain evidence="2">WRAIR2</strain>
    </source>
</reference>
<organism evidence="2 3">
    <name type="scientific">Anopheles dirus</name>
    <dbReference type="NCBI Taxonomy" id="7168"/>
    <lineage>
        <taxon>Eukaryota</taxon>
        <taxon>Metazoa</taxon>
        <taxon>Ecdysozoa</taxon>
        <taxon>Arthropoda</taxon>
        <taxon>Hexapoda</taxon>
        <taxon>Insecta</taxon>
        <taxon>Pterygota</taxon>
        <taxon>Neoptera</taxon>
        <taxon>Endopterygota</taxon>
        <taxon>Diptera</taxon>
        <taxon>Nematocera</taxon>
        <taxon>Culicoidea</taxon>
        <taxon>Culicidae</taxon>
        <taxon>Anophelinae</taxon>
        <taxon>Anopheles</taxon>
    </lineage>
</organism>
<dbReference type="AlphaFoldDB" id="A0A182NUT0"/>
<dbReference type="PANTHER" id="PTHR34769:SF1">
    <property type="entry name" value="RNA POLYMERASE I AND III SUBUNIT D"/>
    <property type="match status" value="1"/>
</dbReference>
<reference evidence="3" key="1">
    <citation type="submission" date="2013-03" db="EMBL/GenBank/DDBJ databases">
        <title>The Genome Sequence of Anopheles dirus WRAIR2.</title>
        <authorList>
            <consortium name="The Broad Institute Genomics Platform"/>
            <person name="Neafsey D.E."/>
            <person name="Walton C."/>
            <person name="Walker B."/>
            <person name="Young S.K."/>
            <person name="Zeng Q."/>
            <person name="Gargeya S."/>
            <person name="Fitzgerald M."/>
            <person name="Haas B."/>
            <person name="Abouelleil A."/>
            <person name="Allen A.W."/>
            <person name="Alvarado L."/>
            <person name="Arachchi H.M."/>
            <person name="Berlin A.M."/>
            <person name="Chapman S.B."/>
            <person name="Gainer-Dewar J."/>
            <person name="Goldberg J."/>
            <person name="Griggs A."/>
            <person name="Gujja S."/>
            <person name="Hansen M."/>
            <person name="Howarth C."/>
            <person name="Imamovic A."/>
            <person name="Ireland A."/>
            <person name="Larimer J."/>
            <person name="McCowan C."/>
            <person name="Murphy C."/>
            <person name="Pearson M."/>
            <person name="Poon T.W."/>
            <person name="Priest M."/>
            <person name="Roberts A."/>
            <person name="Saif S."/>
            <person name="Shea T."/>
            <person name="Sisk P."/>
            <person name="Sykes S."/>
            <person name="Wortman J."/>
            <person name="Nusbaum C."/>
            <person name="Birren B."/>
        </authorList>
    </citation>
    <scope>NUCLEOTIDE SEQUENCE [LARGE SCALE GENOMIC DNA]</scope>
    <source>
        <strain evidence="3">WRAIR2</strain>
    </source>
</reference>
<dbReference type="Proteomes" id="UP000075884">
    <property type="component" value="Unassembled WGS sequence"/>
</dbReference>
<dbReference type="PANTHER" id="PTHR34769">
    <property type="entry name" value="RCG42593, ISOFORM CRA_A"/>
    <property type="match status" value="1"/>
</dbReference>
<dbReference type="VEuPathDB" id="VectorBase:ADIR011430"/>
<proteinExistence type="predicted"/>
<feature type="region of interest" description="Disordered" evidence="1">
    <location>
        <begin position="143"/>
        <end position="187"/>
    </location>
</feature>
<accession>A0A182NUT0</accession>
<evidence type="ECO:0000313" key="2">
    <source>
        <dbReference type="EnsemblMetazoa" id="ADIR011430-PA"/>
    </source>
</evidence>
<keyword evidence="3" id="KW-1185">Reference proteome</keyword>
<dbReference type="STRING" id="7168.A0A182NUT0"/>
<evidence type="ECO:0000256" key="1">
    <source>
        <dbReference type="SAM" id="MobiDB-lite"/>
    </source>
</evidence>
<protein>
    <submittedName>
        <fullName evidence="2">Uncharacterized protein</fullName>
    </submittedName>
</protein>
<name>A0A182NUT0_9DIPT</name>
<sequence>MNGKPQLIPGIVRKATVNKPTTISMPTGAPSVKLQKGIIPGSIRPIAAKTCVNTKPVAAPNISAASVHPISSIDQLTNQAVEEILRETKLGKLRAEQHGATAWRPCPLRKTNKHFLNRTLISAVHHNDRVKKKTTRRSRLKLSELVRNEKDEELDDAGSSSPKVKRPDTATDSDSSKAVVNLIEDSD</sequence>